<evidence type="ECO:0000256" key="11">
    <source>
        <dbReference type="SAM" id="SignalP"/>
    </source>
</evidence>
<keyword evidence="5" id="KW-0285">Flavoprotein</keyword>
<protein>
    <recommendedName>
        <fullName evidence="4">L-gulonolactone oxidase</fullName>
        <ecNumber evidence="4">1.1.3.8</ecNumber>
    </recommendedName>
</protein>
<keyword evidence="7 11" id="KW-0732">Signal</keyword>
<comment type="pathway">
    <text evidence="2">Cofactor biosynthesis; L-ascorbate biosynthesis.</text>
</comment>
<sequence>MSAGQIIQTICLYLFVACVTVSSNPPEDPVWCASAERNGNCTVTNSYGAFPDRSTCRVGEVVFPKSEEEVASAVAAATKAGRKMKVVTRYSHSIPKLVCPDGDDGLLISTKFLDRVLKVDAGSMTMDVQGGATLRQVIEEAAKTSLALSYTPYWWGLTVGGLMATGAHGSSLWGRGSSVHDYAESITIVTPASARDGYAAVRKLDSSHAHFNAAKVSLGVLGVVTQVTLKLEPLFKRSVTYSVREDADLGEEALAFGKEHEFADIIWYPSQRMAAYRIDDRVPLNTSGNGLYDFIPFRSTLSVGLTIIRSTEEYQEARSDSKGKCSGGRLVTASLLTAAYGLTNNGLIFTGYPVIGYQNRLQSSGSCLDSQQNLWVTACPWDPKVKGEFFHQSTFSIGLTAVAAFIRDVQKLVELDPEALCVTDLYNGILMRYVKASPAYLGKQEDSLDFDISYYRSKDPRTPRLHEDVLEEVEQMAVFKYGALPHWGKNRNVAFVGAVGKYRRASDFLSVKEAYDPSGLFSSQWTDQVLGLRGGLTVGGDGCALEGLCICSQDSHCAPSEGYFCRAGRVFTDARVCRRSG</sequence>
<keyword evidence="8" id="KW-0274">FAD</keyword>
<dbReference type="EMBL" id="JAXIOK010000004">
    <property type="protein sequence ID" value="KAK4773297.1"/>
    <property type="molecule type" value="Genomic_DNA"/>
</dbReference>
<feature type="domain" description="FAD-binding PCMH-type" evidence="12">
    <location>
        <begin position="54"/>
        <end position="234"/>
    </location>
</feature>
<evidence type="ECO:0000256" key="3">
    <source>
        <dbReference type="ARBA" id="ARBA00005466"/>
    </source>
</evidence>
<dbReference type="EC" id="1.1.3.8" evidence="4"/>
<evidence type="ECO:0000256" key="1">
    <source>
        <dbReference type="ARBA" id="ARBA00001974"/>
    </source>
</evidence>
<evidence type="ECO:0000256" key="5">
    <source>
        <dbReference type="ARBA" id="ARBA00022630"/>
    </source>
</evidence>
<accession>A0AAN7QNY0</accession>
<dbReference type="GO" id="GO:0071949">
    <property type="term" value="F:FAD binding"/>
    <property type="evidence" value="ECO:0007669"/>
    <property type="project" value="InterPro"/>
</dbReference>
<feature type="signal peptide" evidence="11">
    <location>
        <begin position="1"/>
        <end position="23"/>
    </location>
</feature>
<dbReference type="Proteomes" id="UP001345219">
    <property type="component" value="Chromosome 22"/>
</dbReference>
<name>A0AAN7QNY0_9MYRT</name>
<evidence type="ECO:0000256" key="10">
    <source>
        <dbReference type="ARBA" id="ARBA00048083"/>
    </source>
</evidence>
<dbReference type="InterPro" id="IPR036318">
    <property type="entry name" value="FAD-bd_PCMH-like_sf"/>
</dbReference>
<dbReference type="GO" id="GO:0019853">
    <property type="term" value="P:L-ascorbic acid biosynthetic process"/>
    <property type="evidence" value="ECO:0007669"/>
    <property type="project" value="UniProtKB-KW"/>
</dbReference>
<evidence type="ECO:0000313" key="13">
    <source>
        <dbReference type="EMBL" id="KAK4773297.1"/>
    </source>
</evidence>
<dbReference type="PANTHER" id="PTHR13878:SF67">
    <property type="entry name" value="L-GULONOLACTONE OXIDASE 5"/>
    <property type="match status" value="1"/>
</dbReference>
<dbReference type="InterPro" id="IPR010030">
    <property type="entry name" value="GULO_Plant"/>
</dbReference>
<comment type="caution">
    <text evidence="13">The sequence shown here is derived from an EMBL/GenBank/DDBJ whole genome shotgun (WGS) entry which is preliminary data.</text>
</comment>
<comment type="catalytic activity">
    <reaction evidence="10">
        <text>L-gulono-1,4-lactone + O2 = L-ascorbate + H2O2 + H(+)</text>
        <dbReference type="Rhea" id="RHEA:32363"/>
        <dbReference type="ChEBI" id="CHEBI:15378"/>
        <dbReference type="ChEBI" id="CHEBI:15379"/>
        <dbReference type="ChEBI" id="CHEBI:16240"/>
        <dbReference type="ChEBI" id="CHEBI:17587"/>
        <dbReference type="ChEBI" id="CHEBI:38290"/>
        <dbReference type="EC" id="1.1.3.8"/>
    </reaction>
</comment>
<dbReference type="Gene3D" id="3.30.70.2520">
    <property type="match status" value="1"/>
</dbReference>
<organism evidence="13 14">
    <name type="scientific">Trapa incisa</name>
    <dbReference type="NCBI Taxonomy" id="236973"/>
    <lineage>
        <taxon>Eukaryota</taxon>
        <taxon>Viridiplantae</taxon>
        <taxon>Streptophyta</taxon>
        <taxon>Embryophyta</taxon>
        <taxon>Tracheophyta</taxon>
        <taxon>Spermatophyta</taxon>
        <taxon>Magnoliopsida</taxon>
        <taxon>eudicotyledons</taxon>
        <taxon>Gunneridae</taxon>
        <taxon>Pentapetalae</taxon>
        <taxon>rosids</taxon>
        <taxon>malvids</taxon>
        <taxon>Myrtales</taxon>
        <taxon>Lythraceae</taxon>
        <taxon>Trapa</taxon>
    </lineage>
</organism>
<evidence type="ECO:0000256" key="7">
    <source>
        <dbReference type="ARBA" id="ARBA00022729"/>
    </source>
</evidence>
<dbReference type="Gene3D" id="3.30.465.10">
    <property type="match status" value="1"/>
</dbReference>
<dbReference type="InterPro" id="IPR006094">
    <property type="entry name" value="Oxid_FAD_bind_N"/>
</dbReference>
<evidence type="ECO:0000313" key="14">
    <source>
        <dbReference type="Proteomes" id="UP001345219"/>
    </source>
</evidence>
<evidence type="ECO:0000256" key="8">
    <source>
        <dbReference type="ARBA" id="ARBA00022827"/>
    </source>
</evidence>
<comment type="cofactor">
    <cofactor evidence="1">
        <name>FAD</name>
        <dbReference type="ChEBI" id="CHEBI:57692"/>
    </cofactor>
</comment>
<dbReference type="PROSITE" id="PS51387">
    <property type="entry name" value="FAD_PCMH"/>
    <property type="match status" value="1"/>
</dbReference>
<dbReference type="GO" id="GO:0003885">
    <property type="term" value="F:D-arabinono-1,4-lactone oxidase activity"/>
    <property type="evidence" value="ECO:0007669"/>
    <property type="project" value="InterPro"/>
</dbReference>
<dbReference type="InterPro" id="IPR016169">
    <property type="entry name" value="FAD-bd_PCMH_sub2"/>
</dbReference>
<dbReference type="NCBIfam" id="TIGR01677">
    <property type="entry name" value="pln_FAD_oxido"/>
    <property type="match status" value="1"/>
</dbReference>
<dbReference type="FunFam" id="3.30.465.10:FF:000033">
    <property type="entry name" value="L-gulonolactone oxidase 5"/>
    <property type="match status" value="1"/>
</dbReference>
<dbReference type="InterPro" id="IPR007173">
    <property type="entry name" value="ALO_C"/>
</dbReference>
<evidence type="ECO:0000256" key="4">
    <source>
        <dbReference type="ARBA" id="ARBA00013121"/>
    </source>
</evidence>
<dbReference type="PANTHER" id="PTHR13878">
    <property type="entry name" value="GULONOLACTONE OXIDASE"/>
    <property type="match status" value="1"/>
</dbReference>
<evidence type="ECO:0000256" key="9">
    <source>
        <dbReference type="ARBA" id="ARBA00023002"/>
    </source>
</evidence>
<dbReference type="GO" id="GO:0050105">
    <property type="term" value="F:L-gulonolactone oxidase activity"/>
    <property type="evidence" value="ECO:0007669"/>
    <property type="project" value="UniProtKB-EC"/>
</dbReference>
<dbReference type="Pfam" id="PF04030">
    <property type="entry name" value="ALO"/>
    <property type="match status" value="1"/>
</dbReference>
<dbReference type="InterPro" id="IPR050432">
    <property type="entry name" value="FAD-linked_Oxidoreductases_BP"/>
</dbReference>
<evidence type="ECO:0000259" key="12">
    <source>
        <dbReference type="PROSITE" id="PS51387"/>
    </source>
</evidence>
<keyword evidence="9" id="KW-0560">Oxidoreductase</keyword>
<keyword evidence="14" id="KW-1185">Reference proteome</keyword>
<dbReference type="InterPro" id="IPR055154">
    <property type="entry name" value="GULLO2-like_C"/>
</dbReference>
<evidence type="ECO:0000256" key="2">
    <source>
        <dbReference type="ARBA" id="ARBA00005147"/>
    </source>
</evidence>
<keyword evidence="6" id="KW-0060">Ascorbate biosynthesis</keyword>
<proteinExistence type="inferred from homology"/>
<dbReference type="SUPFAM" id="SSF56176">
    <property type="entry name" value="FAD-binding/transporter-associated domain-like"/>
    <property type="match status" value="1"/>
</dbReference>
<dbReference type="GO" id="GO:0016020">
    <property type="term" value="C:membrane"/>
    <property type="evidence" value="ECO:0007669"/>
    <property type="project" value="InterPro"/>
</dbReference>
<comment type="similarity">
    <text evidence="3">Belongs to the oxygen-dependent FAD-linked oxidoreductase family.</text>
</comment>
<feature type="chain" id="PRO_5042997258" description="L-gulonolactone oxidase" evidence="11">
    <location>
        <begin position="24"/>
        <end position="581"/>
    </location>
</feature>
<dbReference type="Pfam" id="PF01565">
    <property type="entry name" value="FAD_binding_4"/>
    <property type="match status" value="1"/>
</dbReference>
<reference evidence="13 14" key="1">
    <citation type="journal article" date="2023" name="Hortic Res">
        <title>Pangenome of water caltrop reveals structural variations and asymmetric subgenome divergence after allopolyploidization.</title>
        <authorList>
            <person name="Zhang X."/>
            <person name="Chen Y."/>
            <person name="Wang L."/>
            <person name="Yuan Y."/>
            <person name="Fang M."/>
            <person name="Shi L."/>
            <person name="Lu R."/>
            <person name="Comes H.P."/>
            <person name="Ma Y."/>
            <person name="Chen Y."/>
            <person name="Huang G."/>
            <person name="Zhou Y."/>
            <person name="Zheng Z."/>
            <person name="Qiu Y."/>
        </authorList>
    </citation>
    <scope>NUCLEOTIDE SEQUENCE [LARGE SCALE GENOMIC DNA]</scope>
    <source>
        <tissue evidence="13">Roots</tissue>
    </source>
</reference>
<dbReference type="InterPro" id="IPR016166">
    <property type="entry name" value="FAD-bd_PCMH"/>
</dbReference>
<dbReference type="Pfam" id="PF22906">
    <property type="entry name" value="GULLO2-like_3rd"/>
    <property type="match status" value="1"/>
</dbReference>
<evidence type="ECO:0000256" key="6">
    <source>
        <dbReference type="ARBA" id="ARBA00022644"/>
    </source>
</evidence>
<gene>
    <name evidence="13" type="ORF">SAY87_028316</name>
</gene>
<dbReference type="AlphaFoldDB" id="A0AAN7QNY0"/>